<accession>A0A1C6I3R1</accession>
<evidence type="ECO:0000256" key="1">
    <source>
        <dbReference type="ARBA" id="ARBA00005915"/>
    </source>
</evidence>
<proteinExistence type="inferred from homology"/>
<keyword evidence="5 9" id="KW-0269">Exonuclease</keyword>
<dbReference type="InterPro" id="IPR051673">
    <property type="entry name" value="SSDNA_exonuclease_RecJ"/>
</dbReference>
<dbReference type="AlphaFoldDB" id="A0A1C6I3R1"/>
<keyword evidence="4 9" id="KW-0378">Hydrolase</keyword>
<evidence type="ECO:0000256" key="3">
    <source>
        <dbReference type="ARBA" id="ARBA00022722"/>
    </source>
</evidence>
<feature type="domain" description="DDH" evidence="6">
    <location>
        <begin position="80"/>
        <end position="228"/>
    </location>
</feature>
<dbReference type="SUPFAM" id="SSF64182">
    <property type="entry name" value="DHH phosphoesterases"/>
    <property type="match status" value="1"/>
</dbReference>
<evidence type="ECO:0000256" key="5">
    <source>
        <dbReference type="ARBA" id="ARBA00022839"/>
    </source>
</evidence>
<dbReference type="InterPro" id="IPR038763">
    <property type="entry name" value="DHH_sf"/>
</dbReference>
<reference evidence="9" key="1">
    <citation type="submission" date="2015-09" db="EMBL/GenBank/DDBJ databases">
        <authorList>
            <consortium name="Pathogen Informatics"/>
        </authorList>
    </citation>
    <scope>NUCLEOTIDE SEQUENCE</scope>
    <source>
        <strain evidence="9">2789STDY5834896</strain>
    </source>
</reference>
<dbReference type="InterPro" id="IPR004610">
    <property type="entry name" value="RecJ"/>
</dbReference>
<feature type="domain" description="RecJ OB" evidence="8">
    <location>
        <begin position="454"/>
        <end position="559"/>
    </location>
</feature>
<dbReference type="InterPro" id="IPR001667">
    <property type="entry name" value="DDH_dom"/>
</dbReference>
<dbReference type="Pfam" id="PF17768">
    <property type="entry name" value="RecJ_OB"/>
    <property type="match status" value="1"/>
</dbReference>
<dbReference type="PANTHER" id="PTHR30255:SF2">
    <property type="entry name" value="SINGLE-STRANDED-DNA-SPECIFIC EXONUCLEASE RECJ"/>
    <property type="match status" value="1"/>
</dbReference>
<dbReference type="EMBL" id="FMHG01000001">
    <property type="protein sequence ID" value="SCJ64163.1"/>
    <property type="molecule type" value="Genomic_DNA"/>
</dbReference>
<dbReference type="Pfam" id="PF02272">
    <property type="entry name" value="DHHA1"/>
    <property type="match status" value="1"/>
</dbReference>
<dbReference type="Gene3D" id="3.90.1640.30">
    <property type="match status" value="1"/>
</dbReference>
<sequence>MRILKWEYPSKKPNTASSDLAASTGLPPLVCRVLCARGVDDADKVEAYMADTGPIESPWALAGMKEAVARIQQALDRGERIAVFGDYDADGVTSTVLLYSYLEMLGADVCYYIPTREDDGYGLSCGAIDQLQQKGVQLIITVDNGIACLQEVDYAASLGIDVVVTDHHQPGQELPAAAAVIDPYRRDCPSTYKTMAGVGVAFKLVCALEDADPRDMLDELAPLVAIGTVADVMPLWGENRIIVKQGLAQLPYCDNPGLLALIAQCLKEPGEISAQTLAFTIVPRINAAGRMGSAEVAVKLLTCLDEEEAAGYVEQLCGQNTRRQEVEAQIIADVARLEKEHPEYFSQRVIVLDGEGWHKGIVGIVSSRIVDRYAKPCILLVKDGEQAKGSGRSFGDFSLYQALQYASEHLERFGGHKLAAGLTMKSQNIPAFRRAINEYAQKEHPYMPLPKLQIDTELAPAEVTLENVYALERLGPYGHQNPKPNFVLAGCSIEGIFPISHDKHLRLKLKKDGQTLFAVYFRMSTKDFGYKVGDVVDIAVTLDSYQYLGEESVSIKVKDIHPRPLPPDIYRHIGIYQKMQLCEPLSDEEMALTVATRQDIGLVYKAVLYYGGQVGDPIVFYAKICHKGISYSKMMLALSVLCDLGILKPAASGAARCLRVDRGVRADLGRSAVYRSFCEKRTAQLWI</sequence>
<dbReference type="GO" id="GO:0006310">
    <property type="term" value="P:DNA recombination"/>
    <property type="evidence" value="ECO:0007669"/>
    <property type="project" value="InterPro"/>
</dbReference>
<dbReference type="GO" id="GO:0006281">
    <property type="term" value="P:DNA repair"/>
    <property type="evidence" value="ECO:0007669"/>
    <property type="project" value="InterPro"/>
</dbReference>
<organism evidence="9">
    <name type="scientific">uncultured Anaerotruncus sp</name>
    <dbReference type="NCBI Taxonomy" id="905011"/>
    <lineage>
        <taxon>Bacteria</taxon>
        <taxon>Bacillati</taxon>
        <taxon>Bacillota</taxon>
        <taxon>Clostridia</taxon>
        <taxon>Eubacteriales</taxon>
        <taxon>Oscillospiraceae</taxon>
        <taxon>Anaerotruncus</taxon>
        <taxon>environmental samples</taxon>
    </lineage>
</organism>
<keyword evidence="3" id="KW-0540">Nuclease</keyword>
<evidence type="ECO:0000259" key="8">
    <source>
        <dbReference type="Pfam" id="PF17768"/>
    </source>
</evidence>
<name>A0A1C6I3R1_9FIRM</name>
<evidence type="ECO:0000259" key="6">
    <source>
        <dbReference type="Pfam" id="PF01368"/>
    </source>
</evidence>
<dbReference type="Pfam" id="PF01368">
    <property type="entry name" value="DHH"/>
    <property type="match status" value="1"/>
</dbReference>
<evidence type="ECO:0000256" key="4">
    <source>
        <dbReference type="ARBA" id="ARBA00022801"/>
    </source>
</evidence>
<dbReference type="InterPro" id="IPR003156">
    <property type="entry name" value="DHHA1_dom"/>
</dbReference>
<dbReference type="NCBIfam" id="TIGR00644">
    <property type="entry name" value="recJ"/>
    <property type="match status" value="1"/>
</dbReference>
<dbReference type="Gene3D" id="3.10.310.30">
    <property type="match status" value="1"/>
</dbReference>
<gene>
    <name evidence="9" type="primary">recJ</name>
    <name evidence="9" type="ORF">SAMEA3545359_01203</name>
</gene>
<protein>
    <recommendedName>
        <fullName evidence="2">Single-stranded-DNA-specific exonuclease RecJ</fullName>
    </recommendedName>
</protein>
<feature type="domain" description="DHHA1" evidence="7">
    <location>
        <begin position="347"/>
        <end position="441"/>
    </location>
</feature>
<comment type="similarity">
    <text evidence="1">Belongs to the RecJ family.</text>
</comment>
<dbReference type="GO" id="GO:0003676">
    <property type="term" value="F:nucleic acid binding"/>
    <property type="evidence" value="ECO:0007669"/>
    <property type="project" value="InterPro"/>
</dbReference>
<dbReference type="InterPro" id="IPR041122">
    <property type="entry name" value="RecJ_OB"/>
</dbReference>
<dbReference type="PANTHER" id="PTHR30255">
    <property type="entry name" value="SINGLE-STRANDED-DNA-SPECIFIC EXONUCLEASE RECJ"/>
    <property type="match status" value="1"/>
</dbReference>
<evidence type="ECO:0000313" key="9">
    <source>
        <dbReference type="EMBL" id="SCJ64163.1"/>
    </source>
</evidence>
<evidence type="ECO:0000256" key="2">
    <source>
        <dbReference type="ARBA" id="ARBA00019841"/>
    </source>
</evidence>
<evidence type="ECO:0000259" key="7">
    <source>
        <dbReference type="Pfam" id="PF02272"/>
    </source>
</evidence>
<dbReference type="GO" id="GO:0008409">
    <property type="term" value="F:5'-3' exonuclease activity"/>
    <property type="evidence" value="ECO:0007669"/>
    <property type="project" value="InterPro"/>
</dbReference>